<evidence type="ECO:0000313" key="2">
    <source>
        <dbReference type="Proteomes" id="UP000242915"/>
    </source>
</evidence>
<dbReference type="Proteomes" id="UP000242915">
    <property type="component" value="Unassembled WGS sequence"/>
</dbReference>
<dbReference type="AlphaFoldDB" id="A0A238ZPW3"/>
<gene>
    <name evidence="1" type="ORF">SAMN05216255_0607</name>
</gene>
<dbReference type="RefSeq" id="WP_089358737.1">
    <property type="nucleotide sequence ID" value="NZ_FZOG01000001.1"/>
</dbReference>
<sequence>MRRLWLRLAGLLVLLCVLAGIAMVSWQQFLQRQHISRFDWQGLSVSLDGIHLRQLQVEQQSDAATLSVQSQGLTLGWRDFSTLTPFWQHIELERLSLDWQEHNSRTTPTDSAAIDLLEMLGPLALMPQSLSIGQLSATLPCAQGRCTLQGDLQLDKTSQQPLAMTLQSNLRSQGQLLTIDGQLQRTEDDLDLQLALQVDGQPQLGANLSLRKQTNASGQPSSLLSGAIAAPNLNQASALQHWLSQWALPARVKLPEAPGVAALSANWELDLPAGPISIEHLQQASGTLTASANLPEPWPVPGIGQVQGELSLALNAQSGQWLVKQIKADLKLQQLAEALRNRLPAPLQNDQFSLSIQPAEPASGTEDALETQLRGRNLPLALNLNSSGASSVQLQANLALANTLPWAVQVYDASLDASSKNLQLDDWKAQGLNAMLAFKGYADAQQLRLNLDKGSRLQLAQLTHPEFGATGLDATLAGINLSAATSFDSWQASGPLVLSAKALQQHALKAQSWGFKGKLQADSQTQALDGSLTTGSGLQAQLAGQNTASKGLQLEAKFNEIFFRAGNPLKSTLSDWPALLDLNNGRLNANAKLHLAPGSNPDLSFDLASQGLSGIYDRTLFNGLTAKVQVRLANQGLEAEVKDLNLTEANPGIALGPIELRGRYSAPLGALDKGQLRLQQANAQVLGGQVTLPANQWDLKQPDLLFALNLKSLKLEDLFAAYPAEGLSGNGLIDGSIPLRLNPAGLSVEQGQISARQPGGRLQFDNDKIKALGASNPAMQLVAQSLEDFHYTTLSSGVSYDPQGQLLLALRLEGRNPAIEKGRPINFNINLEENIPTLLASIQLSDKVSDIVQQRVQQFILKRNKSVAPKDNQ</sequence>
<reference evidence="2" key="1">
    <citation type="submission" date="2017-06" db="EMBL/GenBank/DDBJ databases">
        <authorList>
            <person name="Varghese N."/>
            <person name="Submissions S."/>
        </authorList>
    </citation>
    <scope>NUCLEOTIDE SEQUENCE [LARGE SCALE GENOMIC DNA]</scope>
    <source>
        <strain evidence="2">CIP 108523</strain>
    </source>
</reference>
<accession>A0A238ZPW3</accession>
<dbReference type="EMBL" id="FZOG01000001">
    <property type="protein sequence ID" value="SNR85427.1"/>
    <property type="molecule type" value="Genomic_DNA"/>
</dbReference>
<organism evidence="1 2">
    <name type="scientific">Pseudomonas segetis</name>
    <dbReference type="NCBI Taxonomy" id="298908"/>
    <lineage>
        <taxon>Bacteria</taxon>
        <taxon>Pseudomonadati</taxon>
        <taxon>Pseudomonadota</taxon>
        <taxon>Gammaproteobacteria</taxon>
        <taxon>Pseudomonadales</taxon>
        <taxon>Pseudomonadaceae</taxon>
        <taxon>Pseudomonas</taxon>
    </lineage>
</organism>
<dbReference type="Pfam" id="PF11739">
    <property type="entry name" value="YdbH-like"/>
    <property type="match status" value="1"/>
</dbReference>
<protein>
    <submittedName>
        <fullName evidence="1">Dicarboxylate transport</fullName>
    </submittedName>
</protein>
<dbReference type="InterPro" id="IPR021730">
    <property type="entry name" value="YdbH"/>
</dbReference>
<proteinExistence type="predicted"/>
<keyword evidence="2" id="KW-1185">Reference proteome</keyword>
<evidence type="ECO:0000313" key="1">
    <source>
        <dbReference type="EMBL" id="SNR85427.1"/>
    </source>
</evidence>
<name>A0A238ZPW3_9PSED</name>